<dbReference type="RefSeq" id="XP_002118516.1">
    <property type="nucleotide sequence ID" value="XM_002118480.1"/>
</dbReference>
<gene>
    <name evidence="2" type="ORF">TRIADDRAFT_62548</name>
</gene>
<feature type="compositionally biased region" description="Polar residues" evidence="1">
    <location>
        <begin position="237"/>
        <end position="247"/>
    </location>
</feature>
<dbReference type="Proteomes" id="UP000009022">
    <property type="component" value="Unassembled WGS sequence"/>
</dbReference>
<feature type="compositionally biased region" description="Basic and acidic residues" evidence="1">
    <location>
        <begin position="213"/>
        <end position="236"/>
    </location>
</feature>
<dbReference type="AlphaFoldDB" id="B3SE47"/>
<dbReference type="HOGENOM" id="CLU_063135_0_0_1"/>
<evidence type="ECO:0000313" key="3">
    <source>
        <dbReference type="Proteomes" id="UP000009022"/>
    </source>
</evidence>
<keyword evidence="3" id="KW-1185">Reference proteome</keyword>
<reference evidence="2 3" key="1">
    <citation type="journal article" date="2008" name="Nature">
        <title>The Trichoplax genome and the nature of placozoans.</title>
        <authorList>
            <person name="Srivastava M."/>
            <person name="Begovic E."/>
            <person name="Chapman J."/>
            <person name="Putnam N.H."/>
            <person name="Hellsten U."/>
            <person name="Kawashima T."/>
            <person name="Kuo A."/>
            <person name="Mitros T."/>
            <person name="Salamov A."/>
            <person name="Carpenter M.L."/>
            <person name="Signorovitch A.Y."/>
            <person name="Moreno M.A."/>
            <person name="Kamm K."/>
            <person name="Grimwood J."/>
            <person name="Schmutz J."/>
            <person name="Shapiro H."/>
            <person name="Grigoriev I.V."/>
            <person name="Buss L.W."/>
            <person name="Schierwater B."/>
            <person name="Dellaporta S.L."/>
            <person name="Rokhsar D.S."/>
        </authorList>
    </citation>
    <scope>NUCLEOTIDE SEQUENCE [LARGE SCALE GENOMIC DNA]</scope>
    <source>
        <strain evidence="2 3">Grell-BS-1999</strain>
    </source>
</reference>
<accession>B3SE47</accession>
<dbReference type="KEGG" id="tad:TRIADDRAFT_62548"/>
<feature type="region of interest" description="Disordered" evidence="1">
    <location>
        <begin position="197"/>
        <end position="275"/>
    </location>
</feature>
<evidence type="ECO:0000256" key="1">
    <source>
        <dbReference type="SAM" id="MobiDB-lite"/>
    </source>
</evidence>
<dbReference type="InParanoid" id="B3SE47"/>
<evidence type="ECO:0000313" key="2">
    <source>
        <dbReference type="EMBL" id="EDV18998.1"/>
    </source>
</evidence>
<protein>
    <submittedName>
        <fullName evidence="2">Uncharacterized protein</fullName>
    </submittedName>
</protein>
<dbReference type="EMBL" id="DS985356">
    <property type="protein sequence ID" value="EDV18998.1"/>
    <property type="molecule type" value="Genomic_DNA"/>
</dbReference>
<sequence>MVEPSPIITGVSTLQNNKSQLYNGYGQHYPSNRHYSEYVKEVRKWQESFIKREKQQLKESIKKVPSCSNDRIGQADNINQFNRTAALKSNSYSSVLYKGRLHSFMPRSDIDRLDPLSPPSTLTNQKELRRSIMAMTTQGNPQSNNNISAKSNHYGSKANNFMVPVNQRNVSIPTLHYSRDKSSKRRLSPLLMITRRQRHHKTTTSTSIKDRKKVSDIESHIDMTVKSSDKNLDQDRQQPANPLTNGEQDCGTITHDDELEVNNGNSDRNDGDDSKKKQHVLLVESMKGMKRLLNCIRMIDTYAVHSRLRGSKSNVRRYSRVILP</sequence>
<name>B3SE47_TRIAD</name>
<dbReference type="GeneID" id="6759730"/>
<organism evidence="2 3">
    <name type="scientific">Trichoplax adhaerens</name>
    <name type="common">Trichoplax reptans</name>
    <dbReference type="NCBI Taxonomy" id="10228"/>
    <lineage>
        <taxon>Eukaryota</taxon>
        <taxon>Metazoa</taxon>
        <taxon>Placozoa</taxon>
        <taxon>Uniplacotomia</taxon>
        <taxon>Trichoplacea</taxon>
        <taxon>Trichoplacidae</taxon>
        <taxon>Trichoplax</taxon>
    </lineage>
</organism>
<proteinExistence type="predicted"/>
<dbReference type="CTD" id="6759730"/>